<keyword evidence="5" id="KW-0520">NAD</keyword>
<dbReference type="SUPFAM" id="SSF52283">
    <property type="entry name" value="Formate/glycerate dehydrogenase catalytic domain-like"/>
    <property type="match status" value="1"/>
</dbReference>
<dbReference type="GO" id="GO:0005743">
    <property type="term" value="C:mitochondrial inner membrane"/>
    <property type="evidence" value="ECO:0007669"/>
    <property type="project" value="TreeGrafter"/>
</dbReference>
<dbReference type="EC" id="7.1.1.1" evidence="1"/>
<dbReference type="InterPro" id="IPR036291">
    <property type="entry name" value="NAD(P)-bd_dom_sf"/>
</dbReference>
<protein>
    <recommendedName>
        <fullName evidence="1">proton-translocating NAD(P)(+) transhydrogenase</fullName>
        <ecNumber evidence="1">7.1.1.1</ecNumber>
    </recommendedName>
</protein>
<reference evidence="9 10" key="1">
    <citation type="submission" date="2019-03" db="EMBL/GenBank/DDBJ databases">
        <title>Single cell metagenomics reveals metabolic interactions within the superorganism composed of flagellate Streblomastix strix and complex community of Bacteroidetes bacteria on its surface.</title>
        <authorList>
            <person name="Treitli S.C."/>
            <person name="Kolisko M."/>
            <person name="Husnik F."/>
            <person name="Keeling P."/>
            <person name="Hampl V."/>
        </authorList>
    </citation>
    <scope>NUCLEOTIDE SEQUENCE [LARGE SCALE GENOMIC DNA]</scope>
    <source>
        <strain evidence="9">ST1C</strain>
    </source>
</reference>
<evidence type="ECO:0000256" key="5">
    <source>
        <dbReference type="ARBA" id="ARBA00023027"/>
    </source>
</evidence>
<evidence type="ECO:0000256" key="6">
    <source>
        <dbReference type="ARBA" id="ARBA00048202"/>
    </source>
</evidence>
<evidence type="ECO:0000313" key="10">
    <source>
        <dbReference type="Proteomes" id="UP000324800"/>
    </source>
</evidence>
<dbReference type="GO" id="GO:0008750">
    <property type="term" value="F:proton-translocating NAD(P)+ transhydrogenase activity"/>
    <property type="evidence" value="ECO:0007669"/>
    <property type="project" value="UniProtKB-EC"/>
</dbReference>
<evidence type="ECO:0000256" key="4">
    <source>
        <dbReference type="ARBA" id="ARBA00022967"/>
    </source>
</evidence>
<dbReference type="PANTHER" id="PTHR10160:SF19">
    <property type="entry name" value="PROTON-TRANSLOCATING NAD(P)(+) TRANSHYDROGENASE"/>
    <property type="match status" value="1"/>
</dbReference>
<evidence type="ECO:0000256" key="1">
    <source>
        <dbReference type="ARBA" id="ARBA00012943"/>
    </source>
</evidence>
<dbReference type="Pfam" id="PF05222">
    <property type="entry name" value="AlaDh_PNT_N"/>
    <property type="match status" value="1"/>
</dbReference>
<dbReference type="GO" id="GO:0006740">
    <property type="term" value="P:NADPH regeneration"/>
    <property type="evidence" value="ECO:0007669"/>
    <property type="project" value="TreeGrafter"/>
</dbReference>
<comment type="catalytic activity">
    <reaction evidence="6">
        <text>NAD(+) + NADPH + H(+)(in) = NADH + NADP(+) + H(+)(out)</text>
        <dbReference type="Rhea" id="RHEA:47992"/>
        <dbReference type="ChEBI" id="CHEBI:15378"/>
        <dbReference type="ChEBI" id="CHEBI:57540"/>
        <dbReference type="ChEBI" id="CHEBI:57783"/>
        <dbReference type="ChEBI" id="CHEBI:57945"/>
        <dbReference type="ChEBI" id="CHEBI:58349"/>
        <dbReference type="EC" id="7.1.1.1"/>
    </reaction>
</comment>
<dbReference type="InterPro" id="IPR007698">
    <property type="entry name" value="AlaDH/PNT_NAD(H)-bd"/>
</dbReference>
<dbReference type="Pfam" id="PF01262">
    <property type="entry name" value="AlaDh_PNT_C"/>
    <property type="match status" value="1"/>
</dbReference>
<dbReference type="SUPFAM" id="SSF51735">
    <property type="entry name" value="NAD(P)-binding Rossmann-fold domains"/>
    <property type="match status" value="1"/>
</dbReference>
<evidence type="ECO:0000259" key="7">
    <source>
        <dbReference type="SMART" id="SM01002"/>
    </source>
</evidence>
<organism evidence="9 10">
    <name type="scientific">Streblomastix strix</name>
    <dbReference type="NCBI Taxonomy" id="222440"/>
    <lineage>
        <taxon>Eukaryota</taxon>
        <taxon>Metamonada</taxon>
        <taxon>Preaxostyla</taxon>
        <taxon>Oxymonadida</taxon>
        <taxon>Streblomastigidae</taxon>
        <taxon>Streblomastix</taxon>
    </lineage>
</organism>
<name>A0A5J4WXU1_9EUKA</name>
<dbReference type="GO" id="GO:0050661">
    <property type="term" value="F:NADP binding"/>
    <property type="evidence" value="ECO:0007669"/>
    <property type="project" value="TreeGrafter"/>
</dbReference>
<dbReference type="SMART" id="SM01003">
    <property type="entry name" value="AlaDh_PNT_N"/>
    <property type="match status" value="1"/>
</dbReference>
<sequence length="309" mass="34449">MPSEMQQKFLDEKNKEKVEHFMEFNNKAEIIQKVRPPQQHPTLNVHEVSLMRKDQVILSYLYPARNIVLLKEYVKADVTAFGMDLIPCMSRVQKCDLLSSMAKISGYRAVIEASNFFSSYMIGQVTAAGSVNPAKVLSIRDGVAELAAIGAPKCLGAIVRAFDTRSAVRIQIESIGGEFLTLLPVEQIDVMKNKSVIVDLAAESEVNFNLAQLRHTILTSNGVTIIGETQISSKMAIHSLQMFFNHLYFLLDEMGKGVYLKINENKEIVYGLLAVAYGAIKWDSNRNPVSVTAAPEAKKDDKPVKIKKR</sequence>
<dbReference type="Gene3D" id="3.40.50.720">
    <property type="entry name" value="NAD(P)-binding Rossmann-like Domain"/>
    <property type="match status" value="2"/>
</dbReference>
<dbReference type="InterPro" id="IPR007886">
    <property type="entry name" value="AlaDH/PNT_N"/>
</dbReference>
<comment type="caution">
    <text evidence="9">The sequence shown here is derived from an EMBL/GenBank/DDBJ whole genome shotgun (WGS) entry which is preliminary data.</text>
</comment>
<dbReference type="AlphaFoldDB" id="A0A5J4WXU1"/>
<evidence type="ECO:0000256" key="3">
    <source>
        <dbReference type="ARBA" id="ARBA00022857"/>
    </source>
</evidence>
<dbReference type="OrthoDB" id="37244at2759"/>
<keyword evidence="3" id="KW-0521">NADP</keyword>
<keyword evidence="4" id="KW-1278">Translocase</keyword>
<evidence type="ECO:0000313" key="9">
    <source>
        <dbReference type="EMBL" id="KAA6399296.1"/>
    </source>
</evidence>
<evidence type="ECO:0000259" key="8">
    <source>
        <dbReference type="SMART" id="SM01003"/>
    </source>
</evidence>
<dbReference type="SMART" id="SM01002">
    <property type="entry name" value="AlaDh_PNT_C"/>
    <property type="match status" value="1"/>
</dbReference>
<evidence type="ECO:0000256" key="2">
    <source>
        <dbReference type="ARBA" id="ARBA00022741"/>
    </source>
</evidence>
<dbReference type="PANTHER" id="PTHR10160">
    <property type="entry name" value="NAD(P) TRANSHYDROGENASE"/>
    <property type="match status" value="1"/>
</dbReference>
<dbReference type="Proteomes" id="UP000324800">
    <property type="component" value="Unassembled WGS sequence"/>
</dbReference>
<proteinExistence type="predicted"/>
<dbReference type="EMBL" id="SNRW01000782">
    <property type="protein sequence ID" value="KAA6399296.1"/>
    <property type="molecule type" value="Genomic_DNA"/>
</dbReference>
<feature type="domain" description="Alanine dehydrogenase/pyridine nucleotide transhydrogenase NAD(H)-binding" evidence="7">
    <location>
        <begin position="114"/>
        <end position="227"/>
    </location>
</feature>
<keyword evidence="2" id="KW-0547">Nucleotide-binding</keyword>
<gene>
    <name evidence="9" type="ORF">EZS28_005181</name>
</gene>
<accession>A0A5J4WXU1</accession>
<feature type="domain" description="Alanine dehydrogenase/pyridine nucleotide transhydrogenase N-terminal" evidence="8">
    <location>
        <begin position="2"/>
        <end position="105"/>
    </location>
</feature>